<comment type="catalytic activity">
    <reaction evidence="1 3">
        <text>aldehydo-D-ribose 5-phosphate = D-ribulose 5-phosphate</text>
        <dbReference type="Rhea" id="RHEA:14657"/>
        <dbReference type="ChEBI" id="CHEBI:58121"/>
        <dbReference type="ChEBI" id="CHEBI:58273"/>
        <dbReference type="EC" id="5.3.1.6"/>
    </reaction>
</comment>
<comment type="function">
    <text evidence="3">Catalyzes the reversible conversion of ribose-5-phosphate to ribulose 5-phosphate.</text>
</comment>
<accession>A0A926NHN1</accession>
<evidence type="ECO:0000256" key="2">
    <source>
        <dbReference type="ARBA" id="ARBA00023235"/>
    </source>
</evidence>
<sequence length="227" mass="24638">MHAKRIAGEKATDFVESGMVVGLGTGTTVYWTIKRLGEMIKKDNFHIKVICTSIETEVLASKFGLDITSFGEVNSIDLTIDGADEINQNLHIIKGGGGALFREKIVASSSKFNITVVDESKSVSVLGKFPLPVEVLSFGWEVTSKKINDLGTVSVRREGLNGKPFITDNGNYILDCHFGEINDPRFLHKNLKMITGVIETGLFFDTTNIALIGNPSGSVKVISNTIS</sequence>
<feature type="binding site" evidence="3">
    <location>
        <begin position="94"/>
        <end position="97"/>
    </location>
    <ligand>
        <name>substrate</name>
    </ligand>
</feature>
<organism evidence="4 5">
    <name type="scientific">Polycladospora coralii</name>
    <dbReference type="NCBI Taxonomy" id="2771432"/>
    <lineage>
        <taxon>Bacteria</taxon>
        <taxon>Bacillati</taxon>
        <taxon>Bacillota</taxon>
        <taxon>Bacilli</taxon>
        <taxon>Bacillales</taxon>
        <taxon>Thermoactinomycetaceae</taxon>
        <taxon>Polycladospora</taxon>
    </lineage>
</organism>
<dbReference type="Gene3D" id="3.30.70.260">
    <property type="match status" value="1"/>
</dbReference>
<dbReference type="GO" id="GO:0009052">
    <property type="term" value="P:pentose-phosphate shunt, non-oxidative branch"/>
    <property type="evidence" value="ECO:0007669"/>
    <property type="project" value="UniProtKB-UniRule"/>
</dbReference>
<keyword evidence="5" id="KW-1185">Reference proteome</keyword>
<dbReference type="Proteomes" id="UP000661691">
    <property type="component" value="Unassembled WGS sequence"/>
</dbReference>
<gene>
    <name evidence="3 4" type="primary">rpiA</name>
    <name evidence="4" type="ORF">IC620_14205</name>
</gene>
<dbReference type="CDD" id="cd01398">
    <property type="entry name" value="RPI_A"/>
    <property type="match status" value="1"/>
</dbReference>
<evidence type="ECO:0000256" key="1">
    <source>
        <dbReference type="ARBA" id="ARBA00001713"/>
    </source>
</evidence>
<reference evidence="4" key="1">
    <citation type="submission" date="2020-09" db="EMBL/GenBank/DDBJ databases">
        <title>A novel bacterium of genus Hazenella, isolated from South China Sea.</title>
        <authorList>
            <person name="Huang H."/>
            <person name="Mo K."/>
            <person name="Hu Y."/>
        </authorList>
    </citation>
    <scope>NUCLEOTIDE SEQUENCE</scope>
    <source>
        <strain evidence="4">IB182357</strain>
    </source>
</reference>
<feature type="active site" description="Proton acceptor" evidence="3">
    <location>
        <position position="103"/>
    </location>
</feature>
<dbReference type="Pfam" id="PF06026">
    <property type="entry name" value="Rib_5-P_isom_A"/>
    <property type="match status" value="1"/>
</dbReference>
<dbReference type="PANTHER" id="PTHR11934:SF0">
    <property type="entry name" value="RIBOSE-5-PHOSPHATE ISOMERASE"/>
    <property type="match status" value="1"/>
</dbReference>
<dbReference type="GO" id="GO:0004751">
    <property type="term" value="F:ribose-5-phosphate isomerase activity"/>
    <property type="evidence" value="ECO:0007669"/>
    <property type="project" value="UniProtKB-UniRule"/>
</dbReference>
<evidence type="ECO:0000313" key="5">
    <source>
        <dbReference type="Proteomes" id="UP000661691"/>
    </source>
</evidence>
<dbReference type="FunFam" id="3.40.50.1360:FF:000001">
    <property type="entry name" value="Ribose-5-phosphate isomerase A"/>
    <property type="match status" value="1"/>
</dbReference>
<dbReference type="InterPro" id="IPR020672">
    <property type="entry name" value="Ribose5P_isomerase_typA_subgr"/>
</dbReference>
<dbReference type="HAMAP" id="MF_00170">
    <property type="entry name" value="Rib_5P_isom_A"/>
    <property type="match status" value="1"/>
</dbReference>
<proteinExistence type="inferred from homology"/>
<dbReference type="EMBL" id="JACXAH010000026">
    <property type="protein sequence ID" value="MBD1373503.1"/>
    <property type="molecule type" value="Genomic_DNA"/>
</dbReference>
<dbReference type="InterPro" id="IPR004788">
    <property type="entry name" value="Ribose5P_isomerase_type_A"/>
</dbReference>
<evidence type="ECO:0000313" key="4">
    <source>
        <dbReference type="EMBL" id="MBD1373503.1"/>
    </source>
</evidence>
<feature type="binding site" evidence="3">
    <location>
        <position position="121"/>
    </location>
    <ligand>
        <name>substrate</name>
    </ligand>
</feature>
<keyword evidence="2 3" id="KW-0413">Isomerase</keyword>
<dbReference type="Gene3D" id="3.40.50.1360">
    <property type="match status" value="1"/>
</dbReference>
<feature type="binding site" evidence="3">
    <location>
        <begin position="25"/>
        <end position="28"/>
    </location>
    <ligand>
        <name>substrate</name>
    </ligand>
</feature>
<dbReference type="GO" id="GO:0006014">
    <property type="term" value="P:D-ribose metabolic process"/>
    <property type="evidence" value="ECO:0007669"/>
    <property type="project" value="TreeGrafter"/>
</dbReference>
<dbReference type="NCBIfam" id="TIGR00021">
    <property type="entry name" value="rpiA"/>
    <property type="match status" value="1"/>
</dbReference>
<dbReference type="PANTHER" id="PTHR11934">
    <property type="entry name" value="RIBOSE-5-PHOSPHATE ISOMERASE"/>
    <property type="match status" value="1"/>
</dbReference>
<name>A0A926NHN1_9BACL</name>
<dbReference type="NCBIfam" id="NF001924">
    <property type="entry name" value="PRK00702.1"/>
    <property type="match status" value="1"/>
</dbReference>
<dbReference type="GO" id="GO:0005829">
    <property type="term" value="C:cytosol"/>
    <property type="evidence" value="ECO:0007669"/>
    <property type="project" value="TreeGrafter"/>
</dbReference>
<comment type="pathway">
    <text evidence="3">Carbohydrate degradation; pentose phosphate pathway; D-ribose 5-phosphate from D-ribulose 5-phosphate (non-oxidative stage): step 1/1.</text>
</comment>
<dbReference type="SUPFAM" id="SSF75445">
    <property type="entry name" value="D-ribose-5-phosphate isomerase (RpiA), lid domain"/>
    <property type="match status" value="1"/>
</dbReference>
<dbReference type="SUPFAM" id="SSF100950">
    <property type="entry name" value="NagB/RpiA/CoA transferase-like"/>
    <property type="match status" value="1"/>
</dbReference>
<protein>
    <recommendedName>
        <fullName evidence="3">Ribose-5-phosphate isomerase A</fullName>
        <ecNumber evidence="3">5.3.1.6</ecNumber>
    </recommendedName>
    <alternativeName>
        <fullName evidence="3">Phosphoriboisomerase A</fullName>
        <shortName evidence="3">PRI</shortName>
    </alternativeName>
</protein>
<dbReference type="AlphaFoldDB" id="A0A926NHN1"/>
<dbReference type="EC" id="5.3.1.6" evidence="3"/>
<feature type="binding site" evidence="3">
    <location>
        <begin position="81"/>
        <end position="84"/>
    </location>
    <ligand>
        <name>substrate</name>
    </ligand>
</feature>
<comment type="subunit">
    <text evidence="3">Homodimer.</text>
</comment>
<evidence type="ECO:0000256" key="3">
    <source>
        <dbReference type="HAMAP-Rule" id="MF_00170"/>
    </source>
</evidence>
<dbReference type="RefSeq" id="WP_191142570.1">
    <property type="nucleotide sequence ID" value="NZ_JACXAH010000026.1"/>
</dbReference>
<comment type="caution">
    <text evidence="4">The sequence shown here is derived from an EMBL/GenBank/DDBJ whole genome shotgun (WGS) entry which is preliminary data.</text>
</comment>
<dbReference type="InterPro" id="IPR037171">
    <property type="entry name" value="NagB/RpiA_transferase-like"/>
</dbReference>
<comment type="similarity">
    <text evidence="3">Belongs to the ribose 5-phosphate isomerase family.</text>
</comment>